<name>A0A6P3HBD3_BISBB</name>
<dbReference type="RefSeq" id="XP_010836612.1">
    <property type="nucleotide sequence ID" value="XM_010838310.1"/>
</dbReference>
<dbReference type="GeneID" id="104987416"/>
<dbReference type="InterPro" id="IPR036872">
    <property type="entry name" value="CH_dom_sf"/>
</dbReference>
<dbReference type="InterPro" id="IPR001715">
    <property type="entry name" value="CH_dom"/>
</dbReference>
<organism evidence="4 5">
    <name type="scientific">Bison bison bison</name>
    <name type="common">North American plains bison</name>
    <dbReference type="NCBI Taxonomy" id="43346"/>
    <lineage>
        <taxon>Eukaryota</taxon>
        <taxon>Metazoa</taxon>
        <taxon>Chordata</taxon>
        <taxon>Craniata</taxon>
        <taxon>Vertebrata</taxon>
        <taxon>Euteleostomi</taxon>
        <taxon>Mammalia</taxon>
        <taxon>Eutheria</taxon>
        <taxon>Laurasiatheria</taxon>
        <taxon>Artiodactyla</taxon>
        <taxon>Ruminantia</taxon>
        <taxon>Pecora</taxon>
        <taxon>Bovidae</taxon>
        <taxon>Bovinae</taxon>
        <taxon>Bison</taxon>
    </lineage>
</organism>
<keyword evidence="4" id="KW-1185">Reference proteome</keyword>
<protein>
    <submittedName>
        <fullName evidence="5">Uncharacterized protein LOC104987416</fullName>
    </submittedName>
</protein>
<evidence type="ECO:0000313" key="5">
    <source>
        <dbReference type="RefSeq" id="XP_010836612.1"/>
    </source>
</evidence>
<dbReference type="KEGG" id="bbis:104987416"/>
<proteinExistence type="predicted"/>
<dbReference type="PANTHER" id="PTHR21224:SF1">
    <property type="entry name" value="INTEGRATOR COMPLEX SUBUNIT 1"/>
    <property type="match status" value="1"/>
</dbReference>
<sequence>QDGDAGACGLLQARLPLLLSCCRGGDEGIKKVTAHLTSCVQQWGDSVLGKCSRDLLVQLYLQRPDLRVPLPDVLLHSQGATGSSVCKLDGLIHRFITLLADTSDSRASESRVADASMACRKLAVAHPLLLLRNGLCGGHPGASQGRRLLADEPSLGGGAGHLPMIAALLHGRTHLNFQEFRQQNHLTFFMHVLGVLELLQPQVFQSEHQGALWDCLLSFVRLLRLPPSRGSPCGAWARATPEPQGPSRGRRLVVSSLRCEALGGVRAGRGTQPPSGAALALSAASRCPLQNYRKSSRHLVPFASKFVRFTHKYISCSPAAAVAFLQKHLNVLHDLSLDSSDLVMLKSLLAGLSLPSRDGGADRALDEEGEAPALWDQPGPLSPCLAASTFLPPFAAPTALAAARRLQQRVQRVVGSAFIEHLLCARWQQGVQGSGEKRVSPRWPPADESSAGSLPLVSVCIFAPLTAAEMAPYVKRLSRGQTVEDLLEVLSDVDEMSRRRPEILGFFSVRSSRGPQGAGAGGIATPTSFLRGQRALPSSPELSLAFSLALRSIQNNPGWKPESRSLHGGNSGPLPAEQGGLGCPGDIRGPGAWLDPQGVSGGLSRALKPVIPGPDHRRPAPFKARAAVSELSAPSRGQVAWGTPGLHGQLSIPDCSLHFHVMGRADARVWGLPSCCLSPPGVQRRSTPVRGSGCLLLGPHGSSAQRDLGFPCALHWSPAGTLAGVQCLLQALFPSDATPAQQPDSLLATLPRVQSTSVLLGGLTSGTSYLGGGGPGGDCFKVGVSSYGRPLRNFDALRKENVYENNKLAFSVAEEQLGIPALLDAEDMVALKVPDRLSILTYVSQYYNYFQRGASAERTAGVKRPSSNASEEPSGKKAPTQPIQPAPGPARGQPLSPVSTNRTVQRKDGGTEGPPRKAVSAQPLTLVHGFSVSFPRAGLWGLSVPRMWSPLRAQTWPQLPPRLAPRASSML</sequence>
<evidence type="ECO:0000256" key="1">
    <source>
        <dbReference type="SAM" id="MobiDB-lite"/>
    </source>
</evidence>
<dbReference type="AlphaFoldDB" id="A0A6P3HBD3"/>
<dbReference type="Gene3D" id="1.10.418.10">
    <property type="entry name" value="Calponin-like domain"/>
    <property type="match status" value="1"/>
</dbReference>
<evidence type="ECO:0000259" key="2">
    <source>
        <dbReference type="Pfam" id="PF00307"/>
    </source>
</evidence>
<dbReference type="Pfam" id="PF22927">
    <property type="entry name" value="INT1_R3"/>
    <property type="match status" value="3"/>
</dbReference>
<dbReference type="FunFam" id="1.10.418.10:FF:000112">
    <property type="entry name" value="MICAL like 1"/>
    <property type="match status" value="1"/>
</dbReference>
<dbReference type="InterPro" id="IPR038902">
    <property type="entry name" value="INTS1"/>
</dbReference>
<feature type="domain" description="Integrator complex subunit 1 R3" evidence="3">
    <location>
        <begin position="160"/>
        <end position="224"/>
    </location>
</feature>
<dbReference type="InterPro" id="IPR053964">
    <property type="entry name" value="INT1_R3"/>
</dbReference>
<dbReference type="Proteomes" id="UP000515208">
    <property type="component" value="Unplaced"/>
</dbReference>
<feature type="non-terminal residue" evidence="5">
    <location>
        <position position="1"/>
    </location>
</feature>
<dbReference type="GO" id="GO:0034474">
    <property type="term" value="P:U2 snRNA 3'-end processing"/>
    <property type="evidence" value="ECO:0007669"/>
    <property type="project" value="InterPro"/>
</dbReference>
<gene>
    <name evidence="5" type="primary">LOC104987416</name>
</gene>
<feature type="domain" description="Integrator complex subunit 1 R3" evidence="3">
    <location>
        <begin position="289"/>
        <end position="339"/>
    </location>
</feature>
<feature type="domain" description="Calponin-homology (CH)" evidence="2">
    <location>
        <begin position="798"/>
        <end position="851"/>
    </location>
</feature>
<evidence type="ECO:0000313" key="4">
    <source>
        <dbReference type="Proteomes" id="UP000515208"/>
    </source>
</evidence>
<feature type="domain" description="Integrator complex subunit 1 R3" evidence="3">
    <location>
        <begin position="88"/>
        <end position="132"/>
    </location>
</feature>
<dbReference type="PANTHER" id="PTHR21224">
    <property type="entry name" value="INTEGRATOR COMPLEX SUBUNIT 1"/>
    <property type="match status" value="1"/>
</dbReference>
<dbReference type="Pfam" id="PF00307">
    <property type="entry name" value="CH"/>
    <property type="match status" value="1"/>
</dbReference>
<reference evidence="5" key="1">
    <citation type="submission" date="2025-08" db="UniProtKB">
        <authorList>
            <consortium name="RefSeq"/>
        </authorList>
    </citation>
    <scope>IDENTIFICATION</scope>
    <source>
        <tissue evidence="5">Blood</tissue>
    </source>
</reference>
<feature type="region of interest" description="Disordered" evidence="1">
    <location>
        <begin position="857"/>
        <end position="920"/>
    </location>
</feature>
<dbReference type="GO" id="GO:0032039">
    <property type="term" value="C:integrator complex"/>
    <property type="evidence" value="ECO:0007669"/>
    <property type="project" value="InterPro"/>
</dbReference>
<evidence type="ECO:0000259" key="3">
    <source>
        <dbReference type="Pfam" id="PF22927"/>
    </source>
</evidence>
<accession>A0A6P3HBD3</accession>
<dbReference type="SUPFAM" id="SSF47576">
    <property type="entry name" value="Calponin-homology domain, CH-domain"/>
    <property type="match status" value="1"/>
</dbReference>